<dbReference type="AlphaFoldDB" id="A0A3A9WB16"/>
<keyword evidence="4" id="KW-0460">Magnesium</keyword>
<dbReference type="InterPro" id="IPR000086">
    <property type="entry name" value="NUDIX_hydrolase_dom"/>
</dbReference>
<dbReference type="GO" id="GO:0016787">
    <property type="term" value="F:hydrolase activity"/>
    <property type="evidence" value="ECO:0007669"/>
    <property type="project" value="UniProtKB-KW"/>
</dbReference>
<dbReference type="EMBL" id="RBDY01000005">
    <property type="protein sequence ID" value="RKN24770.1"/>
    <property type="molecule type" value="Genomic_DNA"/>
</dbReference>
<dbReference type="EMBL" id="RBDX01000005">
    <property type="protein sequence ID" value="RKN10511.1"/>
    <property type="molecule type" value="Genomic_DNA"/>
</dbReference>
<evidence type="ECO:0000313" key="7">
    <source>
        <dbReference type="EMBL" id="RKN10511.1"/>
    </source>
</evidence>
<dbReference type="InterPro" id="IPR020084">
    <property type="entry name" value="NUDIX_hydrolase_CS"/>
</dbReference>
<gene>
    <name evidence="8" type="ORF">D7318_09925</name>
    <name evidence="7" type="ORF">D7319_08750</name>
</gene>
<dbReference type="Pfam" id="PF00293">
    <property type="entry name" value="NUDIX"/>
    <property type="match status" value="1"/>
</dbReference>
<evidence type="ECO:0000313" key="9">
    <source>
        <dbReference type="Proteomes" id="UP000268652"/>
    </source>
</evidence>
<dbReference type="CDD" id="cd04674">
    <property type="entry name" value="NUDIX_Hydrolase"/>
    <property type="match status" value="1"/>
</dbReference>
<dbReference type="Proteomes" id="UP000268652">
    <property type="component" value="Unassembled WGS sequence"/>
</dbReference>
<dbReference type="PANTHER" id="PTHR43222">
    <property type="entry name" value="NUDIX HYDROLASE 23"/>
    <property type="match status" value="1"/>
</dbReference>
<evidence type="ECO:0000313" key="10">
    <source>
        <dbReference type="Proteomes" id="UP000275024"/>
    </source>
</evidence>
<evidence type="ECO:0000256" key="1">
    <source>
        <dbReference type="ARBA" id="ARBA00001946"/>
    </source>
</evidence>
<evidence type="ECO:0000256" key="3">
    <source>
        <dbReference type="ARBA" id="ARBA00022801"/>
    </source>
</evidence>
<dbReference type="InterPro" id="IPR020476">
    <property type="entry name" value="Nudix_hydrolase"/>
</dbReference>
<dbReference type="PRINTS" id="PR00502">
    <property type="entry name" value="NUDIXFAMILY"/>
</dbReference>
<reference evidence="9 10" key="1">
    <citation type="submission" date="2018-09" db="EMBL/GenBank/DDBJ databases">
        <title>Streptomyces sp. nov. DS1-2, an endophytic actinomycete isolated from roots of Dendrobium scabrilingue.</title>
        <authorList>
            <person name="Kuncharoen N."/>
            <person name="Kudo T."/>
            <person name="Ohkuma M."/>
            <person name="Yuki M."/>
            <person name="Tanasupawat S."/>
        </authorList>
    </citation>
    <scope>NUCLEOTIDE SEQUENCE [LARGE SCALE GENOMIC DNA]</scope>
    <source>
        <strain evidence="7 10">AZ1-7</strain>
        <strain evidence="8 9">DS1-2</strain>
    </source>
</reference>
<evidence type="ECO:0000256" key="2">
    <source>
        <dbReference type="ARBA" id="ARBA00005582"/>
    </source>
</evidence>
<proteinExistence type="inferred from homology"/>
<protein>
    <submittedName>
        <fullName evidence="7">NUDIX domain-containing protein</fullName>
    </submittedName>
</protein>
<organism evidence="7 10">
    <name type="scientific">Streptomyces radicis</name>
    <dbReference type="NCBI Taxonomy" id="1750517"/>
    <lineage>
        <taxon>Bacteria</taxon>
        <taxon>Bacillati</taxon>
        <taxon>Actinomycetota</taxon>
        <taxon>Actinomycetes</taxon>
        <taxon>Kitasatosporales</taxon>
        <taxon>Streptomycetaceae</taxon>
        <taxon>Streptomyces</taxon>
    </lineage>
</organism>
<dbReference type="SUPFAM" id="SSF55811">
    <property type="entry name" value="Nudix"/>
    <property type="match status" value="1"/>
</dbReference>
<evidence type="ECO:0000256" key="4">
    <source>
        <dbReference type="ARBA" id="ARBA00022842"/>
    </source>
</evidence>
<sequence>MVYTYGRAVTHCPYCGTGYAVGVGWPRDCPGCGETHWANPLPVAVALLPVEGDGVRGLVVVRRDIEPCRGELALPGGYMELGETWEQAVVRELREETGLIADPAGATLFDVRNGDRTLNVFAVLPPRHPADLPPSAATDEATEWLVLTEPDELAFPTHTAAVTAWFAAAS</sequence>
<dbReference type="PROSITE" id="PS51462">
    <property type="entry name" value="NUDIX"/>
    <property type="match status" value="1"/>
</dbReference>
<dbReference type="OrthoDB" id="5417595at2"/>
<evidence type="ECO:0000313" key="8">
    <source>
        <dbReference type="EMBL" id="RKN24770.1"/>
    </source>
</evidence>
<name>A0A3A9WB16_9ACTN</name>
<dbReference type="PROSITE" id="PS00893">
    <property type="entry name" value="NUDIX_BOX"/>
    <property type="match status" value="1"/>
</dbReference>
<comment type="similarity">
    <text evidence="2 5">Belongs to the Nudix hydrolase family.</text>
</comment>
<accession>A0A3A9WB16</accession>
<comment type="cofactor">
    <cofactor evidence="1">
        <name>Mg(2+)</name>
        <dbReference type="ChEBI" id="CHEBI:18420"/>
    </cofactor>
</comment>
<keyword evidence="3 5" id="KW-0378">Hydrolase</keyword>
<keyword evidence="9" id="KW-1185">Reference proteome</keyword>
<evidence type="ECO:0000259" key="6">
    <source>
        <dbReference type="PROSITE" id="PS51462"/>
    </source>
</evidence>
<dbReference type="PANTHER" id="PTHR43222:SF12">
    <property type="entry name" value="NUDIX HYDROLASE"/>
    <property type="match status" value="1"/>
</dbReference>
<feature type="domain" description="Nudix hydrolase" evidence="6">
    <location>
        <begin position="40"/>
        <end position="168"/>
    </location>
</feature>
<dbReference type="Gene3D" id="3.90.79.10">
    <property type="entry name" value="Nucleoside Triphosphate Pyrophosphohydrolase"/>
    <property type="match status" value="1"/>
</dbReference>
<dbReference type="InterPro" id="IPR015797">
    <property type="entry name" value="NUDIX_hydrolase-like_dom_sf"/>
</dbReference>
<comment type="caution">
    <text evidence="7">The sequence shown here is derived from an EMBL/GenBank/DDBJ whole genome shotgun (WGS) entry which is preliminary data.</text>
</comment>
<dbReference type="RefSeq" id="WP_120696535.1">
    <property type="nucleotide sequence ID" value="NZ_RBDX01000005.1"/>
</dbReference>
<dbReference type="Proteomes" id="UP000275024">
    <property type="component" value="Unassembled WGS sequence"/>
</dbReference>
<evidence type="ECO:0000256" key="5">
    <source>
        <dbReference type="RuleBase" id="RU003476"/>
    </source>
</evidence>